<gene>
    <name evidence="2" type="ORF">GCM10009117_07280</name>
</gene>
<comment type="caution">
    <text evidence="2">The sequence shown here is derived from an EMBL/GenBank/DDBJ whole genome shotgun (WGS) entry which is preliminary data.</text>
</comment>
<evidence type="ECO:0000313" key="3">
    <source>
        <dbReference type="Proteomes" id="UP001500507"/>
    </source>
</evidence>
<keyword evidence="3" id="KW-1185">Reference proteome</keyword>
<evidence type="ECO:0000256" key="1">
    <source>
        <dbReference type="SAM" id="SignalP"/>
    </source>
</evidence>
<accession>A0ABP3XTI7</accession>
<protein>
    <submittedName>
        <fullName evidence="2">Uncharacterized protein</fullName>
    </submittedName>
</protein>
<evidence type="ECO:0000313" key="2">
    <source>
        <dbReference type="EMBL" id="GAA0871582.1"/>
    </source>
</evidence>
<dbReference type="PROSITE" id="PS51257">
    <property type="entry name" value="PROKAR_LIPOPROTEIN"/>
    <property type="match status" value="1"/>
</dbReference>
<feature type="signal peptide" evidence="1">
    <location>
        <begin position="1"/>
        <end position="21"/>
    </location>
</feature>
<dbReference type="EMBL" id="BAAAFG010000002">
    <property type="protein sequence ID" value="GAA0871582.1"/>
    <property type="molecule type" value="Genomic_DNA"/>
</dbReference>
<sequence>MKTIVFAGLIVLMVLSCKENAQQPEKASEENKEVVQDSIKVISGEFFYTDEAAVLMGKSFIYGVVIDSLAKELNEKTKRLKREEMDMVPVVIRGKVDSSKNAEGWKELVTIKEIIKVSPPKKEDAVKLSSNKKN</sequence>
<dbReference type="Proteomes" id="UP001500507">
    <property type="component" value="Unassembled WGS sequence"/>
</dbReference>
<feature type="chain" id="PRO_5045124445" evidence="1">
    <location>
        <begin position="22"/>
        <end position="134"/>
    </location>
</feature>
<keyword evidence="1" id="KW-0732">Signal</keyword>
<proteinExistence type="predicted"/>
<reference evidence="3" key="1">
    <citation type="journal article" date="2019" name="Int. J. Syst. Evol. Microbiol.">
        <title>The Global Catalogue of Microorganisms (GCM) 10K type strain sequencing project: providing services to taxonomists for standard genome sequencing and annotation.</title>
        <authorList>
            <consortium name="The Broad Institute Genomics Platform"/>
            <consortium name="The Broad Institute Genome Sequencing Center for Infectious Disease"/>
            <person name="Wu L."/>
            <person name="Ma J."/>
        </authorList>
    </citation>
    <scope>NUCLEOTIDE SEQUENCE [LARGE SCALE GENOMIC DNA]</scope>
    <source>
        <strain evidence="3">JCM 16082</strain>
    </source>
</reference>
<dbReference type="RefSeq" id="WP_343763961.1">
    <property type="nucleotide sequence ID" value="NZ_BAAAFG010000002.1"/>
</dbReference>
<organism evidence="2 3">
    <name type="scientific">Gangjinia marincola</name>
    <dbReference type="NCBI Taxonomy" id="578463"/>
    <lineage>
        <taxon>Bacteria</taxon>
        <taxon>Pseudomonadati</taxon>
        <taxon>Bacteroidota</taxon>
        <taxon>Flavobacteriia</taxon>
        <taxon>Flavobacteriales</taxon>
        <taxon>Flavobacteriaceae</taxon>
        <taxon>Gangjinia</taxon>
    </lineage>
</organism>
<name>A0ABP3XTI7_9FLAO</name>